<dbReference type="GO" id="GO:0019205">
    <property type="term" value="F:nucleobase-containing compound kinase activity"/>
    <property type="evidence" value="ECO:0007669"/>
    <property type="project" value="InterPro"/>
</dbReference>
<sequence>METDEVPKPKKAPYKSKRYFLSSLNTYFGYQLIQQLRNDTEHPEDPNLIVGTTILQSKYPLHPAVRKVIDPSKMSFLQKVILDSDVIVYDINTCDHSECEYAIKTLKLGSYEQEKILILVSSVMAWSATDPKEKKAGEEDEDGGYPPESGEEEGKPQDDAEDAPPKKEYTRFNETDYPKRKALPQYESLCSLESLCLSINRPNLKTFILCAGILYGMGEDHFYTKFKGAWLQNTITFYNRNKVPCIHVKDLALFVQKLVEKPVNQKYIFAIDHNQNPSHKAIIDSISKGVGNQKIQQSDVAIPEFQIDLRMKPTKVFDAFLEEQGDQGDEEQAVDKFTFNWWCKEGIRANIAKIRQEFVDYHNLKPIRIAITGPPGIGKSTISNQISTYFSIPHITIKELIQEYLNQTSEEVESLKANLEENRNQLVEEAKAQYDIQREKRKQLKQPYIPFDDSKIEARLTDEQLITIYKWRLMQNDCQNRGFILDNYPKTYAQAKQLFYNIEGEGEEQKVTLNKLILPEHFIVLGGSDEQIIDRIKFSKTHKYDEEVLLKRLKNYKILNTKKGYTILIDFYKELKVDICEISVFNKQTNIQDTCRSFIERNGKYKNYKHIEQDLEENRLKEKKEQLQKQQEQNQKLKELRDKKEDELWKIQEEEYRIKQEHSVNYEKELLESRSLPLRQYLNDNVVPFITEGLVEIVKQNPENVIDFLSEFLFKRSLQVRFPDPKLYFENSE</sequence>
<keyword evidence="6" id="KW-1185">Reference proteome</keyword>
<comment type="caution">
    <text evidence="5">The sequence shown here is derived from an EMBL/GenBank/DDBJ whole genome shotgun (WGS) entry which is preliminary data.</text>
</comment>
<evidence type="ECO:0000256" key="3">
    <source>
        <dbReference type="SAM" id="MobiDB-lite"/>
    </source>
</evidence>
<keyword evidence="2" id="KW-0175">Coiled coil</keyword>
<dbReference type="Pfam" id="PF05186">
    <property type="entry name" value="Dpy-30"/>
    <property type="match status" value="1"/>
</dbReference>
<protein>
    <recommendedName>
        <fullName evidence="4">NadR/Ttd14 AAA domain-containing protein</fullName>
    </recommendedName>
</protein>
<dbReference type="EMBL" id="CAJJDM010000122">
    <property type="protein sequence ID" value="CAD8102943.1"/>
    <property type="molecule type" value="Genomic_DNA"/>
</dbReference>
<evidence type="ECO:0000256" key="1">
    <source>
        <dbReference type="ARBA" id="ARBA00022741"/>
    </source>
</evidence>
<evidence type="ECO:0000313" key="6">
    <source>
        <dbReference type="Proteomes" id="UP000688137"/>
    </source>
</evidence>
<dbReference type="Pfam" id="PF13521">
    <property type="entry name" value="AAA_28"/>
    <property type="match status" value="1"/>
</dbReference>
<dbReference type="CDD" id="cd22967">
    <property type="entry name" value="DD_AK7"/>
    <property type="match status" value="1"/>
</dbReference>
<feature type="domain" description="NadR/Ttd14 AAA" evidence="4">
    <location>
        <begin position="368"/>
        <end position="452"/>
    </location>
</feature>
<dbReference type="GO" id="GO:0006139">
    <property type="term" value="P:nucleobase-containing compound metabolic process"/>
    <property type="evidence" value="ECO:0007669"/>
    <property type="project" value="InterPro"/>
</dbReference>
<dbReference type="PANTHER" id="PTHR23359">
    <property type="entry name" value="NUCLEOTIDE KINASE"/>
    <property type="match status" value="1"/>
</dbReference>
<feature type="coiled-coil region" evidence="2">
    <location>
        <begin position="610"/>
        <end position="657"/>
    </location>
</feature>
<keyword evidence="1" id="KW-0547">Nucleotide-binding</keyword>
<evidence type="ECO:0000256" key="2">
    <source>
        <dbReference type="SAM" id="Coils"/>
    </source>
</evidence>
<evidence type="ECO:0000259" key="4">
    <source>
        <dbReference type="Pfam" id="PF13521"/>
    </source>
</evidence>
<dbReference type="InterPro" id="IPR007858">
    <property type="entry name" value="Dpy-30_motif"/>
</dbReference>
<dbReference type="InterPro" id="IPR047499">
    <property type="entry name" value="DD_AK7"/>
</dbReference>
<evidence type="ECO:0000313" key="5">
    <source>
        <dbReference type="EMBL" id="CAD8102943.1"/>
    </source>
</evidence>
<feature type="coiled-coil region" evidence="2">
    <location>
        <begin position="398"/>
        <end position="436"/>
    </location>
</feature>
<dbReference type="OMA" id="WGATPKQ"/>
<name>A0A8S1PJI4_PARPR</name>
<proteinExistence type="predicted"/>
<reference evidence="5" key="1">
    <citation type="submission" date="2021-01" db="EMBL/GenBank/DDBJ databases">
        <authorList>
            <consortium name="Genoscope - CEA"/>
            <person name="William W."/>
        </authorList>
    </citation>
    <scope>NUCLEOTIDE SEQUENCE</scope>
</reference>
<feature type="region of interest" description="Disordered" evidence="3">
    <location>
        <begin position="130"/>
        <end position="171"/>
    </location>
</feature>
<dbReference type="InterPro" id="IPR038727">
    <property type="entry name" value="NadR/Ttd14_AAA_dom"/>
</dbReference>
<dbReference type="Pfam" id="PF00406">
    <property type="entry name" value="ADK"/>
    <property type="match status" value="1"/>
</dbReference>
<organism evidence="5 6">
    <name type="scientific">Paramecium primaurelia</name>
    <dbReference type="NCBI Taxonomy" id="5886"/>
    <lineage>
        <taxon>Eukaryota</taxon>
        <taxon>Sar</taxon>
        <taxon>Alveolata</taxon>
        <taxon>Ciliophora</taxon>
        <taxon>Intramacronucleata</taxon>
        <taxon>Oligohymenophorea</taxon>
        <taxon>Peniculida</taxon>
        <taxon>Parameciidae</taxon>
        <taxon>Paramecium</taxon>
    </lineage>
</organism>
<dbReference type="Proteomes" id="UP000688137">
    <property type="component" value="Unassembled WGS sequence"/>
</dbReference>
<dbReference type="AlphaFoldDB" id="A0A8S1PJI4"/>
<accession>A0A8S1PJI4</accession>
<dbReference type="GO" id="GO:0005524">
    <property type="term" value="F:ATP binding"/>
    <property type="evidence" value="ECO:0007669"/>
    <property type="project" value="InterPro"/>
</dbReference>
<gene>
    <name evidence="5" type="ORF">PPRIM_AZ9-3.1.T1190169</name>
</gene>
<dbReference type="InterPro" id="IPR000850">
    <property type="entry name" value="Adenylat/UMP-CMP_kin"/>
</dbReference>
<feature type="compositionally biased region" description="Basic and acidic residues" evidence="3">
    <location>
        <begin position="152"/>
        <end position="171"/>
    </location>
</feature>